<gene>
    <name evidence="1" type="primary">dgoK_1</name>
    <name evidence="1" type="ORF">GCM10011487_12210</name>
</gene>
<dbReference type="AlphaFoldDB" id="A0A829Y8A8"/>
<evidence type="ECO:0000313" key="1">
    <source>
        <dbReference type="EMBL" id="GFE79221.1"/>
    </source>
</evidence>
<dbReference type="InterPro" id="IPR007729">
    <property type="entry name" value="DGOK"/>
</dbReference>
<dbReference type="Pfam" id="PF05035">
    <property type="entry name" value="DGOK"/>
    <property type="match status" value="1"/>
</dbReference>
<dbReference type="Proteomes" id="UP000445000">
    <property type="component" value="Unassembled WGS sequence"/>
</dbReference>
<evidence type="ECO:0000313" key="2">
    <source>
        <dbReference type="Proteomes" id="UP000445000"/>
    </source>
</evidence>
<dbReference type="EMBL" id="BLJN01000001">
    <property type="protein sequence ID" value="GFE79221.1"/>
    <property type="molecule type" value="Genomic_DNA"/>
</dbReference>
<organism evidence="1 2">
    <name type="scientific">Steroidobacter agaridevorans</name>
    <dbReference type="NCBI Taxonomy" id="2695856"/>
    <lineage>
        <taxon>Bacteria</taxon>
        <taxon>Pseudomonadati</taxon>
        <taxon>Pseudomonadota</taxon>
        <taxon>Gammaproteobacteria</taxon>
        <taxon>Steroidobacterales</taxon>
        <taxon>Steroidobacteraceae</taxon>
        <taxon>Steroidobacter</taxon>
    </lineage>
</organism>
<dbReference type="RefSeq" id="WP_129640743.1">
    <property type="nucleotide sequence ID" value="NZ_BLJN01000001.1"/>
</dbReference>
<reference evidence="2" key="1">
    <citation type="submission" date="2020-01" db="EMBL/GenBank/DDBJ databases">
        <title>'Steroidobacter agaridevorans' sp. nov., agar-degrading bacteria isolated from rhizosphere soils.</title>
        <authorList>
            <person name="Ikenaga M."/>
            <person name="Kataoka M."/>
            <person name="Murouchi A."/>
            <person name="Katsuragi S."/>
            <person name="Sakai M."/>
        </authorList>
    </citation>
    <scope>NUCLEOTIDE SEQUENCE [LARGE SCALE GENOMIC DNA]</scope>
    <source>
        <strain evidence="2">YU21-B</strain>
    </source>
</reference>
<dbReference type="Gene3D" id="3.30.420.300">
    <property type="entry name" value="2-keto-3-deoxy-galactonokinase, substrate binding domain"/>
    <property type="match status" value="1"/>
</dbReference>
<protein>
    <submittedName>
        <fullName evidence="1">2-oxo-3-deoxygalactonate kinase</fullName>
    </submittedName>
</protein>
<keyword evidence="1" id="KW-0418">Kinase</keyword>
<dbReference type="Gene3D" id="3.30.420.310">
    <property type="entry name" value="2-keto-3-deoxy-galactonokinase, C-terminal domain"/>
    <property type="match status" value="1"/>
</dbReference>
<dbReference type="InterPro" id="IPR042257">
    <property type="entry name" value="DGOK_C"/>
</dbReference>
<comment type="caution">
    <text evidence="1">The sequence shown here is derived from an EMBL/GenBank/DDBJ whole genome shotgun (WGS) entry which is preliminary data.</text>
</comment>
<proteinExistence type="predicted"/>
<accession>A0A829Y8A8</accession>
<dbReference type="CDD" id="cd24012">
    <property type="entry name" value="ASKHA_NBD_KDGal-kinase"/>
    <property type="match status" value="1"/>
</dbReference>
<keyword evidence="2" id="KW-1185">Reference proteome</keyword>
<dbReference type="GO" id="GO:0008671">
    <property type="term" value="F:2-dehydro-3-deoxygalactonokinase activity"/>
    <property type="evidence" value="ECO:0007669"/>
    <property type="project" value="InterPro"/>
</dbReference>
<sequence>MRRASESFIAVDWGTTNRRAYLIENGAVTRTHRRQEGVSISSRTTYAGQVAAIRDELGNHPMLLAGMIGSNIGWHQAGYAQCPADIASISSQLLHVDSQTAIVPGVATNLHGHVDVMRGEEVQLLGAPAAGLTPDSGLFCQPGTHSKWAKIQAGRIVDFSTSMTGELFALLRTHSLLAAHLKSPTHADDGFHCGLKRAERMDLTCALFEIRAAAAVRKDDRDGDASSYASGLLIGSEVSVCLRGAADRRVYLLSDQTLAPLYAAALEHHGREVVHIDSQHAFVAGSLAIYEQWQ</sequence>
<name>A0A829Y8A8_9GAMM</name>
<dbReference type="InterPro" id="IPR042258">
    <property type="entry name" value="DGOK_N"/>
</dbReference>
<keyword evidence="1" id="KW-0808">Transferase</keyword>
<dbReference type="GO" id="GO:0034194">
    <property type="term" value="P:D-galactonate catabolic process"/>
    <property type="evidence" value="ECO:0007669"/>
    <property type="project" value="InterPro"/>
</dbReference>